<dbReference type="Pfam" id="PF00076">
    <property type="entry name" value="RRM_1"/>
    <property type="match status" value="2"/>
</dbReference>
<feature type="region of interest" description="Disordered" evidence="3">
    <location>
        <begin position="251"/>
        <end position="287"/>
    </location>
</feature>
<feature type="region of interest" description="Disordered" evidence="3">
    <location>
        <begin position="1"/>
        <end position="186"/>
    </location>
</feature>
<feature type="compositionally biased region" description="Low complexity" evidence="3">
    <location>
        <begin position="136"/>
        <end position="153"/>
    </location>
</feature>
<dbReference type="InterPro" id="IPR000504">
    <property type="entry name" value="RRM_dom"/>
</dbReference>
<dbReference type="SUPFAM" id="SSF54928">
    <property type="entry name" value="RNA-binding domain, RBD"/>
    <property type="match status" value="2"/>
</dbReference>
<dbReference type="PANTHER" id="PTHR48025">
    <property type="entry name" value="OS02G0815200 PROTEIN"/>
    <property type="match status" value="1"/>
</dbReference>
<feature type="compositionally biased region" description="Low complexity" evidence="3">
    <location>
        <begin position="397"/>
        <end position="409"/>
    </location>
</feature>
<evidence type="ECO:0000259" key="4">
    <source>
        <dbReference type="PROSITE" id="PS50102"/>
    </source>
</evidence>
<organism evidence="5 6">
    <name type="scientific">Blattamonas nauphoetae</name>
    <dbReference type="NCBI Taxonomy" id="2049346"/>
    <lineage>
        <taxon>Eukaryota</taxon>
        <taxon>Metamonada</taxon>
        <taxon>Preaxostyla</taxon>
        <taxon>Oxymonadida</taxon>
        <taxon>Blattamonas</taxon>
    </lineage>
</organism>
<dbReference type="EMBL" id="JARBJD010000030">
    <property type="protein sequence ID" value="KAK2959366.1"/>
    <property type="molecule type" value="Genomic_DNA"/>
</dbReference>
<feature type="region of interest" description="Disordered" evidence="3">
    <location>
        <begin position="366"/>
        <end position="421"/>
    </location>
</feature>
<dbReference type="PROSITE" id="PS50102">
    <property type="entry name" value="RRM"/>
    <property type="match status" value="2"/>
</dbReference>
<name>A0ABQ9Y6H1_9EUKA</name>
<feature type="compositionally biased region" description="Low complexity" evidence="3">
    <location>
        <begin position="82"/>
        <end position="102"/>
    </location>
</feature>
<feature type="compositionally biased region" description="Acidic residues" evidence="3">
    <location>
        <begin position="32"/>
        <end position="41"/>
    </location>
</feature>
<reference evidence="5 6" key="1">
    <citation type="journal article" date="2022" name="bioRxiv">
        <title>Genomics of Preaxostyla Flagellates Illuminates Evolutionary Transitions and the Path Towards Mitochondrial Loss.</title>
        <authorList>
            <person name="Novak L.V.F."/>
            <person name="Treitli S.C."/>
            <person name="Pyrih J."/>
            <person name="Halakuc P."/>
            <person name="Pipaliya S.V."/>
            <person name="Vacek V."/>
            <person name="Brzon O."/>
            <person name="Soukal P."/>
            <person name="Eme L."/>
            <person name="Dacks J.B."/>
            <person name="Karnkowska A."/>
            <person name="Elias M."/>
            <person name="Hampl V."/>
        </authorList>
    </citation>
    <scope>NUCLEOTIDE SEQUENCE [LARGE SCALE GENOMIC DNA]</scope>
    <source>
        <strain evidence="5">NAU3</strain>
        <tissue evidence="5">Gut</tissue>
    </source>
</reference>
<dbReference type="SMART" id="SM00360">
    <property type="entry name" value="RRM"/>
    <property type="match status" value="2"/>
</dbReference>
<evidence type="ECO:0000313" key="5">
    <source>
        <dbReference type="EMBL" id="KAK2959366.1"/>
    </source>
</evidence>
<sequence length="421" mass="45022">MGKDKTPKASKIAQEQSKKAHKAEKLSKKEESEDSSSDDSSSDSSTPPPPKNTHTPKKRETITKPSKSSKSSKKSKKEESSDSSSSDSSSSDSSSSDSSSSSSDKKSKSSSDSSSSDSDSSSSSSSKKAKSDSDSSDSSSDSSSSESSSSSSKATPTPVETHSAPAEPSPTPSPSQSDEPPTVFIGNLSYSSTVESLVQAFSSYGCTTARIITDRQTGRSKGFGYLEFETQDGANKAVEEMNNASVDGRNVRLDVSNGRPARSPGFDTPRERTPYQNRNAQSQQDSGEAKTLFIGNLSFQTNEDSIYGAFQSYNPTSCRVAMDRESGRSKGFGYVDFESHEQAEKAKNEMTDFELDGRNIRIDYSLPRQPREGGFTPRGDRGGFTPRGNRGRGDRGGFTPRGSRGTPRRGVGGTPTKMSFD</sequence>
<keyword evidence="1 2" id="KW-0694">RNA-binding</keyword>
<accession>A0ABQ9Y6H1</accession>
<dbReference type="InterPro" id="IPR012677">
    <property type="entry name" value="Nucleotide-bd_a/b_plait_sf"/>
</dbReference>
<feature type="domain" description="RRM" evidence="4">
    <location>
        <begin position="290"/>
        <end position="367"/>
    </location>
</feature>
<evidence type="ECO:0000256" key="2">
    <source>
        <dbReference type="PROSITE-ProRule" id="PRU00176"/>
    </source>
</evidence>
<dbReference type="InterPro" id="IPR050502">
    <property type="entry name" value="Euk_RNA-bind_prot"/>
</dbReference>
<protein>
    <submittedName>
        <fullName evidence="5">Nuclear localization sequence-binding protein</fullName>
    </submittedName>
</protein>
<dbReference type="InterPro" id="IPR035979">
    <property type="entry name" value="RBD_domain_sf"/>
</dbReference>
<feature type="compositionally biased region" description="Low complexity" evidence="3">
    <location>
        <begin position="110"/>
        <end position="126"/>
    </location>
</feature>
<comment type="caution">
    <text evidence="5">The sequence shown here is derived from an EMBL/GenBank/DDBJ whole genome shotgun (WGS) entry which is preliminary data.</text>
</comment>
<evidence type="ECO:0000256" key="1">
    <source>
        <dbReference type="ARBA" id="ARBA00022884"/>
    </source>
</evidence>
<gene>
    <name evidence="5" type="ORF">BLNAU_5675</name>
</gene>
<dbReference type="Proteomes" id="UP001281761">
    <property type="component" value="Unassembled WGS sequence"/>
</dbReference>
<dbReference type="PANTHER" id="PTHR48025:SF1">
    <property type="entry name" value="RRM DOMAIN-CONTAINING PROTEIN"/>
    <property type="match status" value="1"/>
</dbReference>
<evidence type="ECO:0000313" key="6">
    <source>
        <dbReference type="Proteomes" id="UP001281761"/>
    </source>
</evidence>
<proteinExistence type="predicted"/>
<evidence type="ECO:0000256" key="3">
    <source>
        <dbReference type="SAM" id="MobiDB-lite"/>
    </source>
</evidence>
<dbReference type="Gene3D" id="3.30.70.330">
    <property type="match status" value="2"/>
</dbReference>
<feature type="compositionally biased region" description="Polar residues" evidence="3">
    <location>
        <begin position="274"/>
        <end position="286"/>
    </location>
</feature>
<feature type="domain" description="RRM" evidence="4">
    <location>
        <begin position="181"/>
        <end position="258"/>
    </location>
</feature>
<keyword evidence="6" id="KW-1185">Reference proteome</keyword>